<evidence type="ECO:0000313" key="2">
    <source>
        <dbReference type="Proteomes" id="UP000008722"/>
    </source>
</evidence>
<evidence type="ECO:0000313" key="1">
    <source>
        <dbReference type="EMBL" id="ADR37718.1"/>
    </source>
</evidence>
<dbReference type="RefSeq" id="WP_013449698.1">
    <property type="nucleotide sequence ID" value="NC_014753.1"/>
</dbReference>
<geneLocation type="plasmid" evidence="1 2">
    <name>pOCEPR01</name>
</geneLocation>
<dbReference type="EMBL" id="CP002362">
    <property type="protein sequence ID" value="ADR37718.1"/>
    <property type="molecule type" value="Genomic_DNA"/>
</dbReference>
<sequence>MYHLWHVPDLEVAARRLNDAGSHPGGGVLVPARGKTFAIINEGSYLPGMKRTWVVAERLGPGSFRPRSSFETRPRTRITAEYLARQIQRVEWPDAPPVQVEAEEYRGQRWQAA</sequence>
<protein>
    <submittedName>
        <fullName evidence="1">Uncharacterized protein</fullName>
    </submittedName>
</protein>
<name>E4UAT3_OCEP5</name>
<dbReference type="Proteomes" id="UP000008722">
    <property type="component" value="Plasmid pOCEPR01"/>
</dbReference>
<gene>
    <name evidence="1" type="ordered locus">Ocepr_2270</name>
</gene>
<accession>E4UAT3</accession>
<keyword evidence="1" id="KW-0614">Plasmid</keyword>
<dbReference type="AlphaFoldDB" id="E4UAT3"/>
<keyword evidence="2" id="KW-1185">Reference proteome</keyword>
<proteinExistence type="predicted"/>
<dbReference type="HOGENOM" id="CLU_2130868_0_0_0"/>
<dbReference type="KEGG" id="opr:Ocepr_2270"/>
<reference evidence="1 2" key="2">
    <citation type="journal article" date="2011" name="Stand. Genomic Sci.">
        <title>Complete genome sequence of Oceanithermus profundus type strain (506).</title>
        <authorList>
            <person name="Pati A."/>
            <person name="Zhang X."/>
            <person name="Lapidus A."/>
            <person name="Nolan M."/>
            <person name="Lucas S."/>
            <person name="Del Rio T.G."/>
            <person name="Tice H."/>
            <person name="Cheng J.F."/>
            <person name="Tapia R."/>
            <person name="Han C."/>
            <person name="Goodwin L."/>
            <person name="Pitluck S."/>
            <person name="Liolios K."/>
            <person name="Pagani I."/>
            <person name="Ivanova N."/>
            <person name="Mavromatis K."/>
            <person name="Chen A."/>
            <person name="Palaniappan K."/>
            <person name="Hauser L."/>
            <person name="Jeffries C.D."/>
            <person name="Brambilla E.M."/>
            <person name="Rohl A."/>
            <person name="Mwirichia R."/>
            <person name="Rohde M."/>
            <person name="Tindall B.J."/>
            <person name="Sikorski J."/>
            <person name="Wirth R."/>
            <person name="Goker M."/>
            <person name="Woyke T."/>
            <person name="Detter J.C."/>
            <person name="Bristow J."/>
            <person name="Eisen J.A."/>
            <person name="Markowitz V."/>
            <person name="Hugenholtz P."/>
            <person name="Kyrpides N.C."/>
            <person name="Klenk H.P."/>
            <person name="Land M."/>
        </authorList>
    </citation>
    <scope>NUCLEOTIDE SEQUENCE [LARGE SCALE GENOMIC DNA]</scope>
    <source>
        <strain evidence="2">DSM 14977 / NBRC 100410 / VKM B-2274 / 506</strain>
        <plasmid evidence="2">Plasmid pOCEPR01</plasmid>
    </source>
</reference>
<organism evidence="1 2">
    <name type="scientific">Oceanithermus profundus (strain DSM 14977 / NBRC 100410 / VKM B-2274 / 506)</name>
    <dbReference type="NCBI Taxonomy" id="670487"/>
    <lineage>
        <taxon>Bacteria</taxon>
        <taxon>Thermotogati</taxon>
        <taxon>Deinococcota</taxon>
        <taxon>Deinococci</taxon>
        <taxon>Thermales</taxon>
        <taxon>Thermaceae</taxon>
        <taxon>Oceanithermus</taxon>
    </lineage>
</organism>
<reference evidence="2" key="1">
    <citation type="submission" date="2010-11" db="EMBL/GenBank/DDBJ databases">
        <title>The complete sequence of plasmid of Oceanithermus profundus DSM 14977.</title>
        <authorList>
            <consortium name="US DOE Joint Genome Institute (JGI-PGF)"/>
            <person name="Lucas S."/>
            <person name="Copeland A."/>
            <person name="Lapidus A."/>
            <person name="Bruce D."/>
            <person name="Goodwin L."/>
            <person name="Pitluck S."/>
            <person name="Kyrpides N."/>
            <person name="Mavromatis K."/>
            <person name="Pagani I."/>
            <person name="Ivanova N."/>
            <person name="Zhang X."/>
            <person name="Brettin T."/>
            <person name="Detter J.C."/>
            <person name="Tapia R."/>
            <person name="Han C."/>
            <person name="Land M."/>
            <person name="Hauser L."/>
            <person name="Markowitz V."/>
            <person name="Cheng J.-F."/>
            <person name="Hugenholtz P."/>
            <person name="Woyke T."/>
            <person name="Wu D."/>
            <person name="Tindall B."/>
            <person name="Faehnrich R."/>
            <person name="Brambilla E."/>
            <person name="Klenk H.-P."/>
            <person name="Eisen J.A."/>
        </authorList>
    </citation>
    <scope>NUCLEOTIDE SEQUENCE [LARGE SCALE GENOMIC DNA]</scope>
    <source>
        <strain evidence="2">DSM 14977 / NBRC 100410 / VKM B-2274 / 506</strain>
        <plasmid evidence="2">Plasmid pOCEPR01</plasmid>
    </source>
</reference>